<organism evidence="2 3">
    <name type="scientific">Sistotremastrum suecicum HHB10207 ss-3</name>
    <dbReference type="NCBI Taxonomy" id="1314776"/>
    <lineage>
        <taxon>Eukaryota</taxon>
        <taxon>Fungi</taxon>
        <taxon>Dikarya</taxon>
        <taxon>Basidiomycota</taxon>
        <taxon>Agaricomycotina</taxon>
        <taxon>Agaricomycetes</taxon>
        <taxon>Sistotremastrales</taxon>
        <taxon>Sistotremastraceae</taxon>
        <taxon>Sistotremastrum</taxon>
    </lineage>
</organism>
<evidence type="ECO:0000256" key="1">
    <source>
        <dbReference type="SAM" id="SignalP"/>
    </source>
</evidence>
<feature type="signal peptide" evidence="1">
    <location>
        <begin position="1"/>
        <end position="20"/>
    </location>
</feature>
<keyword evidence="3" id="KW-1185">Reference proteome</keyword>
<reference evidence="2 3" key="1">
    <citation type="journal article" date="2016" name="Mol. Biol. Evol.">
        <title>Comparative Genomics of Early-Diverging Mushroom-Forming Fungi Provides Insights into the Origins of Lignocellulose Decay Capabilities.</title>
        <authorList>
            <person name="Nagy L.G."/>
            <person name="Riley R."/>
            <person name="Tritt A."/>
            <person name="Adam C."/>
            <person name="Daum C."/>
            <person name="Floudas D."/>
            <person name="Sun H."/>
            <person name="Yadav J.S."/>
            <person name="Pangilinan J."/>
            <person name="Larsson K.H."/>
            <person name="Matsuura K."/>
            <person name="Barry K."/>
            <person name="Labutti K."/>
            <person name="Kuo R."/>
            <person name="Ohm R.A."/>
            <person name="Bhattacharya S.S."/>
            <person name="Shirouzu T."/>
            <person name="Yoshinaga Y."/>
            <person name="Martin F.M."/>
            <person name="Grigoriev I.V."/>
            <person name="Hibbett D.S."/>
        </authorList>
    </citation>
    <scope>NUCLEOTIDE SEQUENCE [LARGE SCALE GENOMIC DNA]</scope>
    <source>
        <strain evidence="2 3">HHB10207 ss-3</strain>
    </source>
</reference>
<accession>A0A165Z592</accession>
<feature type="chain" id="PRO_5007869784" description="Secreted protein" evidence="1">
    <location>
        <begin position="21"/>
        <end position="74"/>
    </location>
</feature>
<evidence type="ECO:0000313" key="3">
    <source>
        <dbReference type="Proteomes" id="UP000076798"/>
    </source>
</evidence>
<proteinExistence type="predicted"/>
<dbReference type="AlphaFoldDB" id="A0A165Z592"/>
<evidence type="ECO:0000313" key="2">
    <source>
        <dbReference type="EMBL" id="KZT33948.1"/>
    </source>
</evidence>
<evidence type="ECO:0008006" key="4">
    <source>
        <dbReference type="Google" id="ProtNLM"/>
    </source>
</evidence>
<gene>
    <name evidence="2" type="ORF">SISSUDRAFT_363734</name>
</gene>
<sequence>MILVLTLLVKGLQLRCHSEAKDESECVEVVRSLSSDLSSEIGEVCHGFTGRTKDDRCEILLVISGCYVLNIGGQ</sequence>
<dbReference type="Proteomes" id="UP000076798">
    <property type="component" value="Unassembled WGS sequence"/>
</dbReference>
<dbReference type="EMBL" id="KV428209">
    <property type="protein sequence ID" value="KZT33948.1"/>
    <property type="molecule type" value="Genomic_DNA"/>
</dbReference>
<keyword evidence="1" id="KW-0732">Signal</keyword>
<name>A0A165Z592_9AGAM</name>
<protein>
    <recommendedName>
        <fullName evidence="4">Secreted protein</fullName>
    </recommendedName>
</protein>